<keyword evidence="1" id="KW-0520">NAD</keyword>
<dbReference type="EMBL" id="FQUO01000009">
    <property type="protein sequence ID" value="SHF58035.1"/>
    <property type="molecule type" value="Genomic_DNA"/>
</dbReference>
<evidence type="ECO:0000313" key="3">
    <source>
        <dbReference type="EMBL" id="SHF58035.1"/>
    </source>
</evidence>
<dbReference type="STRING" id="1302690.BUE76_08545"/>
<dbReference type="Gene3D" id="3.90.25.10">
    <property type="entry name" value="UDP-galactose 4-epimerase, domain 1"/>
    <property type="match status" value="1"/>
</dbReference>
<dbReference type="InterPro" id="IPR001509">
    <property type="entry name" value="Epimerase_deHydtase"/>
</dbReference>
<name>A0A1M5CTH4_9BACT</name>
<reference evidence="3 4" key="1">
    <citation type="submission" date="2016-11" db="EMBL/GenBank/DDBJ databases">
        <authorList>
            <person name="Jaros S."/>
            <person name="Januszkiewicz K."/>
            <person name="Wedrychowicz H."/>
        </authorList>
    </citation>
    <scope>NUCLEOTIDE SEQUENCE [LARGE SCALE GENOMIC DNA]</scope>
    <source>
        <strain evidence="3 4">DSM 26897</strain>
    </source>
</reference>
<proteinExistence type="predicted"/>
<feature type="domain" description="NAD-dependent epimerase/dehydratase" evidence="2">
    <location>
        <begin position="9"/>
        <end position="251"/>
    </location>
</feature>
<dbReference type="OrthoDB" id="9810015at2"/>
<dbReference type="RefSeq" id="WP_073043988.1">
    <property type="nucleotide sequence ID" value="NZ_FQUO01000009.1"/>
</dbReference>
<evidence type="ECO:0000259" key="2">
    <source>
        <dbReference type="Pfam" id="PF01370"/>
    </source>
</evidence>
<evidence type="ECO:0000313" key="4">
    <source>
        <dbReference type="Proteomes" id="UP000184368"/>
    </source>
</evidence>
<accession>A0A1M5CTH4</accession>
<gene>
    <name evidence="3" type="ORF">SAMN05444008_109209</name>
</gene>
<protein>
    <submittedName>
        <fullName evidence="3">UDP-glucuronate 4-epimerase</fullName>
    </submittedName>
</protein>
<keyword evidence="4" id="KW-1185">Reference proteome</keyword>
<dbReference type="PRINTS" id="PR01713">
    <property type="entry name" value="NUCEPIMERASE"/>
</dbReference>
<dbReference type="Proteomes" id="UP000184368">
    <property type="component" value="Unassembled WGS sequence"/>
</dbReference>
<organism evidence="3 4">
    <name type="scientific">Cnuella takakiae</name>
    <dbReference type="NCBI Taxonomy" id="1302690"/>
    <lineage>
        <taxon>Bacteria</taxon>
        <taxon>Pseudomonadati</taxon>
        <taxon>Bacteroidota</taxon>
        <taxon>Chitinophagia</taxon>
        <taxon>Chitinophagales</taxon>
        <taxon>Chitinophagaceae</taxon>
        <taxon>Cnuella</taxon>
    </lineage>
</organism>
<dbReference type="AlphaFoldDB" id="A0A1M5CTH4"/>
<dbReference type="PANTHER" id="PTHR43574">
    <property type="entry name" value="EPIMERASE-RELATED"/>
    <property type="match status" value="1"/>
</dbReference>
<evidence type="ECO:0000256" key="1">
    <source>
        <dbReference type="ARBA" id="ARBA00023027"/>
    </source>
</evidence>
<dbReference type="InterPro" id="IPR020904">
    <property type="entry name" value="Sc_DH/Rdtase_CS"/>
</dbReference>
<dbReference type="Gene3D" id="3.40.50.720">
    <property type="entry name" value="NAD(P)-binding Rossmann-like Domain"/>
    <property type="match status" value="1"/>
</dbReference>
<dbReference type="InterPro" id="IPR036291">
    <property type="entry name" value="NAD(P)-bd_dom_sf"/>
</dbReference>
<sequence length="329" mass="36259">MDAGQKHYLITGGAGFIGSNLVRVLLQDAAVRVTCIDNFDPFYDVQIKQANIAPLEATGRFYLLPLNLDTLTVAQLEESITSKPDAIIHLAARAGVRPSILNPAAYQQTNIMGTQTLLDYAVKAGISKFVFASSSSVYGVNKNLPWNEGERLLPISPYAMTKLAGEGLGHVYSHLYDVNFTALRFFTVYGPGQRPDLAIHKFTRAILQGKPIPVFGDGSTSRDYTYVDDIVKGIIAAIRYTESRYEIINLGNNRTVSLQQLIEALEKVIGKKAIIDRQPEQAGDVPHTYADVCKAENLLGYSARTGLEEGLTRFYEWFQQHQEVLAGAV</sequence>
<dbReference type="PROSITE" id="PS00061">
    <property type="entry name" value="ADH_SHORT"/>
    <property type="match status" value="1"/>
</dbReference>
<dbReference type="SUPFAM" id="SSF51735">
    <property type="entry name" value="NAD(P)-binding Rossmann-fold domains"/>
    <property type="match status" value="1"/>
</dbReference>
<dbReference type="Pfam" id="PF01370">
    <property type="entry name" value="Epimerase"/>
    <property type="match status" value="1"/>
</dbReference>